<dbReference type="Proteomes" id="UP000265120">
    <property type="component" value="Chromosome 13"/>
</dbReference>
<dbReference type="InterPro" id="IPR050576">
    <property type="entry name" value="Cilia_flagella_integrity"/>
</dbReference>
<keyword evidence="3" id="KW-0433">Leucine-rich repeat</keyword>
<keyword evidence="5" id="KW-0969">Cilium</keyword>
<evidence type="ECO:0000256" key="7">
    <source>
        <dbReference type="SAM" id="MobiDB-lite"/>
    </source>
</evidence>
<keyword evidence="9" id="KW-1185">Reference proteome</keyword>
<sequence>PANYERGATGKSVGHGTRTVLPNKSAPIANLPEVKPQKHSGPQITKKFLRDHCKQNKLYVTPHLNDTLYLHFKGFSTIENLEDYTGLRCLWLQSNGLQRIENLDAQTELRCLFLQQNFIRKLENLERTRKLCTLNVSNNYIQRIENISCLPDLSTLEITHNKLQTVDDIEHLSQCVAISVLDMSHNLLTDPEILGVLQAMPELRVLKLMGNEVVKKIPNYRKTMIVRLKQLTFLDDRPVFPKDRACAEAWAAGGLEGERLEREQWETRDRRKIQDSLDAISLIRKNAQERRRLKEQQEEGKHTLAKITDINNQVAEENGAPPLQRRAQNLDNDAAATEIEITTDKQPRELRFKRKEVELVQAEVSEHQPPLIQPVGPGEDDVVTIHGPGPLVTELKDMEEVETIDLPLHRSLLIDDLPDLEDVDTEQFSAAEFNQQVCRPLIEVISGDSSDQGGDKQSCISYDGNCIHWPLN</sequence>
<comment type="similarity">
    <text evidence="2">Belongs to the DNAAF1 family.</text>
</comment>
<dbReference type="SUPFAM" id="SSF52075">
    <property type="entry name" value="Outer arm dynein light chain 1"/>
    <property type="match status" value="1"/>
</dbReference>
<name>A0A3P8UJV7_CYNSE</name>
<dbReference type="FunCoup" id="A0A3P8UJV7">
    <property type="interactions" value="120"/>
</dbReference>
<evidence type="ECO:0000256" key="2">
    <source>
        <dbReference type="ARBA" id="ARBA00006453"/>
    </source>
</evidence>
<dbReference type="GO" id="GO:0070840">
    <property type="term" value="F:dynein complex binding"/>
    <property type="evidence" value="ECO:0007669"/>
    <property type="project" value="TreeGrafter"/>
</dbReference>
<reference evidence="8" key="3">
    <citation type="submission" date="2025-09" db="UniProtKB">
        <authorList>
            <consortium name="Ensembl"/>
        </authorList>
    </citation>
    <scope>IDENTIFICATION</scope>
</reference>
<evidence type="ECO:0000256" key="1">
    <source>
        <dbReference type="ARBA" id="ARBA00004138"/>
    </source>
</evidence>
<keyword evidence="6" id="KW-0966">Cell projection</keyword>
<evidence type="ECO:0000256" key="4">
    <source>
        <dbReference type="ARBA" id="ARBA00022737"/>
    </source>
</evidence>
<dbReference type="InParanoid" id="A0A3P8UJV7"/>
<reference evidence="8 9" key="1">
    <citation type="journal article" date="2014" name="Nat. Genet.">
        <title>Whole-genome sequence of a flatfish provides insights into ZW sex chromosome evolution and adaptation to a benthic lifestyle.</title>
        <authorList>
            <person name="Chen S."/>
            <person name="Zhang G."/>
            <person name="Shao C."/>
            <person name="Huang Q."/>
            <person name="Liu G."/>
            <person name="Zhang P."/>
            <person name="Song W."/>
            <person name="An N."/>
            <person name="Chalopin D."/>
            <person name="Volff J.N."/>
            <person name="Hong Y."/>
            <person name="Li Q."/>
            <person name="Sha Z."/>
            <person name="Zhou H."/>
            <person name="Xie M."/>
            <person name="Yu Q."/>
            <person name="Liu Y."/>
            <person name="Xiang H."/>
            <person name="Wang N."/>
            <person name="Wu K."/>
            <person name="Yang C."/>
            <person name="Zhou Q."/>
            <person name="Liao X."/>
            <person name="Yang L."/>
            <person name="Hu Q."/>
            <person name="Zhang J."/>
            <person name="Meng L."/>
            <person name="Jin L."/>
            <person name="Tian Y."/>
            <person name="Lian J."/>
            <person name="Yang J."/>
            <person name="Miao G."/>
            <person name="Liu S."/>
            <person name="Liang Z."/>
            <person name="Yan F."/>
            <person name="Li Y."/>
            <person name="Sun B."/>
            <person name="Zhang H."/>
            <person name="Zhang J."/>
            <person name="Zhu Y."/>
            <person name="Du M."/>
            <person name="Zhao Y."/>
            <person name="Schartl M."/>
            <person name="Tang Q."/>
            <person name="Wang J."/>
        </authorList>
    </citation>
    <scope>NUCLEOTIDE SEQUENCE</scope>
</reference>
<dbReference type="AlphaFoldDB" id="A0A3P8UJV7"/>
<dbReference type="FunFam" id="3.80.10.10:FF:000331">
    <property type="entry name" value="Dynein assembly factor 1, axonemal homolog"/>
    <property type="match status" value="1"/>
</dbReference>
<comment type="subcellular location">
    <subcellularLocation>
        <location evidence="1">Cell projection</location>
        <location evidence="1">Cilium</location>
    </subcellularLocation>
</comment>
<reference evidence="8" key="2">
    <citation type="submission" date="2025-08" db="UniProtKB">
        <authorList>
            <consortium name="Ensembl"/>
        </authorList>
    </citation>
    <scope>IDENTIFICATION</scope>
</reference>
<dbReference type="SMART" id="SM00365">
    <property type="entry name" value="LRR_SD22"/>
    <property type="match status" value="4"/>
</dbReference>
<dbReference type="GO" id="GO:0005930">
    <property type="term" value="C:axoneme"/>
    <property type="evidence" value="ECO:0007669"/>
    <property type="project" value="TreeGrafter"/>
</dbReference>
<dbReference type="Ensembl" id="ENSCSET00000002171.1">
    <property type="protein sequence ID" value="ENSCSEP00000002134.1"/>
    <property type="gene ID" value="ENSCSEG00000001436.1"/>
</dbReference>
<organism evidence="8 9">
    <name type="scientific">Cynoglossus semilaevis</name>
    <name type="common">Tongue sole</name>
    <dbReference type="NCBI Taxonomy" id="244447"/>
    <lineage>
        <taxon>Eukaryota</taxon>
        <taxon>Metazoa</taxon>
        <taxon>Chordata</taxon>
        <taxon>Craniata</taxon>
        <taxon>Vertebrata</taxon>
        <taxon>Euteleostomi</taxon>
        <taxon>Actinopterygii</taxon>
        <taxon>Neopterygii</taxon>
        <taxon>Teleostei</taxon>
        <taxon>Neoteleostei</taxon>
        <taxon>Acanthomorphata</taxon>
        <taxon>Carangaria</taxon>
        <taxon>Pleuronectiformes</taxon>
        <taxon>Pleuronectoidei</taxon>
        <taxon>Cynoglossidae</taxon>
        <taxon>Cynoglossinae</taxon>
        <taxon>Cynoglossus</taxon>
    </lineage>
</organism>
<accession>A0A3P8UJV7</accession>
<dbReference type="Gene3D" id="3.80.10.10">
    <property type="entry name" value="Ribonuclease Inhibitor"/>
    <property type="match status" value="2"/>
</dbReference>
<evidence type="ECO:0000256" key="5">
    <source>
        <dbReference type="ARBA" id="ARBA00023069"/>
    </source>
</evidence>
<dbReference type="PROSITE" id="PS51450">
    <property type="entry name" value="LRR"/>
    <property type="match status" value="4"/>
</dbReference>
<dbReference type="Pfam" id="PF14580">
    <property type="entry name" value="LRR_9"/>
    <property type="match status" value="1"/>
</dbReference>
<dbReference type="STRING" id="244447.ENSCSEP00000002134"/>
<evidence type="ECO:0000313" key="8">
    <source>
        <dbReference type="Ensembl" id="ENSCSEP00000002134.1"/>
    </source>
</evidence>
<dbReference type="OMA" id="DTQDHSP"/>
<evidence type="ECO:0000256" key="6">
    <source>
        <dbReference type="ARBA" id="ARBA00023273"/>
    </source>
</evidence>
<keyword evidence="4" id="KW-0677">Repeat</keyword>
<feature type="region of interest" description="Disordered" evidence="7">
    <location>
        <begin position="1"/>
        <end position="22"/>
    </location>
</feature>
<dbReference type="GeneTree" id="ENSGT00940000158494"/>
<dbReference type="FunFam" id="3.80.10.10:FF:000166">
    <property type="entry name" value="Dynein assembly factor 1, axonemal"/>
    <property type="match status" value="1"/>
</dbReference>
<dbReference type="GO" id="GO:0035082">
    <property type="term" value="P:axoneme assembly"/>
    <property type="evidence" value="ECO:0007669"/>
    <property type="project" value="TreeGrafter"/>
</dbReference>
<dbReference type="PANTHER" id="PTHR45973:SF9">
    <property type="entry name" value="LEUCINE-RICH REPEAT-CONTAINING PROTEIN 46"/>
    <property type="match status" value="1"/>
</dbReference>
<dbReference type="PANTHER" id="PTHR45973">
    <property type="entry name" value="PROTEIN PHOSPHATASE 1 REGULATORY SUBUNIT SDS22-RELATED"/>
    <property type="match status" value="1"/>
</dbReference>
<dbReference type="InterPro" id="IPR032675">
    <property type="entry name" value="LRR_dom_sf"/>
</dbReference>
<evidence type="ECO:0000256" key="3">
    <source>
        <dbReference type="ARBA" id="ARBA00022614"/>
    </source>
</evidence>
<proteinExistence type="inferred from homology"/>
<protein>
    <submittedName>
        <fullName evidence="8">Uncharacterized protein</fullName>
    </submittedName>
</protein>
<dbReference type="InterPro" id="IPR001611">
    <property type="entry name" value="Leu-rich_rpt"/>
</dbReference>
<evidence type="ECO:0000313" key="9">
    <source>
        <dbReference type="Proteomes" id="UP000265120"/>
    </source>
</evidence>